<dbReference type="AlphaFoldDB" id="A0AAV4CK49"/>
<gene>
    <name evidence="4" type="ORF">PoB_005886800</name>
</gene>
<accession>A0AAV4CK49</accession>
<dbReference type="PROSITE" id="PS50097">
    <property type="entry name" value="BTB"/>
    <property type="match status" value="1"/>
</dbReference>
<dbReference type="Pfam" id="PF07707">
    <property type="entry name" value="BACK"/>
    <property type="match status" value="1"/>
</dbReference>
<keyword evidence="2" id="KW-0677">Repeat</keyword>
<dbReference type="EMBL" id="BLXT01006603">
    <property type="protein sequence ID" value="GFO32363.1"/>
    <property type="molecule type" value="Genomic_DNA"/>
</dbReference>
<dbReference type="Proteomes" id="UP000735302">
    <property type="component" value="Unassembled WGS sequence"/>
</dbReference>
<dbReference type="Pfam" id="PF00651">
    <property type="entry name" value="BTB"/>
    <property type="match status" value="1"/>
</dbReference>
<dbReference type="InterPro" id="IPR000210">
    <property type="entry name" value="BTB/POZ_dom"/>
</dbReference>
<evidence type="ECO:0000259" key="3">
    <source>
        <dbReference type="PROSITE" id="PS50097"/>
    </source>
</evidence>
<dbReference type="CDD" id="cd18186">
    <property type="entry name" value="BTB_POZ_ZBTB_KLHL-like"/>
    <property type="match status" value="1"/>
</dbReference>
<dbReference type="InterPro" id="IPR011333">
    <property type="entry name" value="SKP1/BTB/POZ_sf"/>
</dbReference>
<proteinExistence type="predicted"/>
<dbReference type="Gene3D" id="3.30.710.10">
    <property type="entry name" value="Potassium Channel Kv1.1, Chain A"/>
    <property type="match status" value="1"/>
</dbReference>
<organism evidence="4 5">
    <name type="scientific">Plakobranchus ocellatus</name>
    <dbReference type="NCBI Taxonomy" id="259542"/>
    <lineage>
        <taxon>Eukaryota</taxon>
        <taxon>Metazoa</taxon>
        <taxon>Spiralia</taxon>
        <taxon>Lophotrochozoa</taxon>
        <taxon>Mollusca</taxon>
        <taxon>Gastropoda</taxon>
        <taxon>Heterobranchia</taxon>
        <taxon>Euthyneura</taxon>
        <taxon>Panpulmonata</taxon>
        <taxon>Sacoglossa</taxon>
        <taxon>Placobranchoidea</taxon>
        <taxon>Plakobranchidae</taxon>
        <taxon>Plakobranchus</taxon>
    </lineage>
</organism>
<sequence length="619" mass="69659">MDNLLSEADIRVTKGIFEALKKEKNNDDFHDVVVMAGSSEFKCHRVILASVSGFFHAHLTSGMRECLESRVELKSISGDVFSQILDCIYSGKAVVTTENIFDIWAAVDVLDLSFLLEDCKQFFIENLSEDNCIDYCISIRPLNEEYSRQALNCIAMSFKRVRFSKSLYKLNIQEMKYLVLSDKLATFCEDDVIETILRWAECTPTLGDLSDTLSLEEGVTFETLDGNVESCKAQSAADGKAVGKNSTQDSEECSKEVPVSRSDLLAELLECSRFLLTSYTFLVQMLSCHPLVKGNARCLAVVDKISRYLADTGLQQEWCPPEAILRNGENVSSVFFLYDRRGKASIVHPPGAHCYQMKNAPMNLDRSSFKVGFLRIFYHGGNVLTFDSGNNLSLHTPVADGWNTKKIAKGWEHQKIVLIGESLFSFCVNTENKTTYIYKLRLSDIINPRTHPCQWQPVCQLSVKGLSLKAVTSIGNKVIVFWAGASEAGFTVECCHLFRQERTVEKNQLGSVSDLVTFRRDHEVFALQTNGALWRISLCPSSDKLVFTQESQLWAETDVKLYGAFLYGKFLNILGESRADMSFVTNIALHGVFKNIIFHNSKFCYYAHAVLSKDLLEKK</sequence>
<dbReference type="Gene3D" id="1.25.40.420">
    <property type="match status" value="1"/>
</dbReference>
<feature type="domain" description="BTB" evidence="3">
    <location>
        <begin position="30"/>
        <end position="97"/>
    </location>
</feature>
<evidence type="ECO:0000256" key="1">
    <source>
        <dbReference type="ARBA" id="ARBA00022441"/>
    </source>
</evidence>
<dbReference type="PANTHER" id="PTHR45632:SF3">
    <property type="entry name" value="KELCH-LIKE PROTEIN 32"/>
    <property type="match status" value="1"/>
</dbReference>
<keyword evidence="5" id="KW-1185">Reference proteome</keyword>
<dbReference type="PANTHER" id="PTHR45632">
    <property type="entry name" value="LD33804P"/>
    <property type="match status" value="1"/>
</dbReference>
<evidence type="ECO:0000313" key="4">
    <source>
        <dbReference type="EMBL" id="GFO32363.1"/>
    </source>
</evidence>
<name>A0AAV4CK49_9GAST</name>
<dbReference type="SMART" id="SM00875">
    <property type="entry name" value="BACK"/>
    <property type="match status" value="1"/>
</dbReference>
<keyword evidence="1" id="KW-0880">Kelch repeat</keyword>
<dbReference type="InterPro" id="IPR011705">
    <property type="entry name" value="BACK"/>
</dbReference>
<dbReference type="SUPFAM" id="SSF54695">
    <property type="entry name" value="POZ domain"/>
    <property type="match status" value="1"/>
</dbReference>
<reference evidence="4 5" key="1">
    <citation type="journal article" date="2021" name="Elife">
        <title>Chloroplast acquisition without the gene transfer in kleptoplastic sea slugs, Plakobranchus ocellatus.</title>
        <authorList>
            <person name="Maeda T."/>
            <person name="Takahashi S."/>
            <person name="Yoshida T."/>
            <person name="Shimamura S."/>
            <person name="Takaki Y."/>
            <person name="Nagai Y."/>
            <person name="Toyoda A."/>
            <person name="Suzuki Y."/>
            <person name="Arimoto A."/>
            <person name="Ishii H."/>
            <person name="Satoh N."/>
            <person name="Nishiyama T."/>
            <person name="Hasebe M."/>
            <person name="Maruyama T."/>
            <person name="Minagawa J."/>
            <person name="Obokata J."/>
            <person name="Shigenobu S."/>
        </authorList>
    </citation>
    <scope>NUCLEOTIDE SEQUENCE [LARGE SCALE GENOMIC DNA]</scope>
</reference>
<protein>
    <submittedName>
        <fullName evidence="4">Kelch-like 24</fullName>
    </submittedName>
</protein>
<evidence type="ECO:0000256" key="2">
    <source>
        <dbReference type="ARBA" id="ARBA00022737"/>
    </source>
</evidence>
<dbReference type="SMART" id="SM00225">
    <property type="entry name" value="BTB"/>
    <property type="match status" value="1"/>
</dbReference>
<evidence type="ECO:0000313" key="5">
    <source>
        <dbReference type="Proteomes" id="UP000735302"/>
    </source>
</evidence>
<comment type="caution">
    <text evidence="4">The sequence shown here is derived from an EMBL/GenBank/DDBJ whole genome shotgun (WGS) entry which is preliminary data.</text>
</comment>